<dbReference type="Gene3D" id="2.170.130.10">
    <property type="entry name" value="TonB-dependent receptor, plug domain"/>
    <property type="match status" value="1"/>
</dbReference>
<dbReference type="SUPFAM" id="SSF56935">
    <property type="entry name" value="Porins"/>
    <property type="match status" value="1"/>
</dbReference>
<gene>
    <name evidence="2" type="ORF">BAL341_3233</name>
</gene>
<evidence type="ECO:0008006" key="3">
    <source>
        <dbReference type="Google" id="ProtNLM"/>
    </source>
</evidence>
<accession>A0A486XUP8</accession>
<feature type="signal peptide" evidence="1">
    <location>
        <begin position="1"/>
        <end position="25"/>
    </location>
</feature>
<dbReference type="AlphaFoldDB" id="A0A486XUP8"/>
<reference evidence="2" key="1">
    <citation type="submission" date="2019-04" db="EMBL/GenBank/DDBJ databases">
        <authorList>
            <person name="Brambilla D."/>
        </authorList>
    </citation>
    <scope>NUCLEOTIDE SEQUENCE</scope>
    <source>
        <strain evidence="2">BAL1</strain>
    </source>
</reference>
<dbReference type="EMBL" id="CAAJGR010000023">
    <property type="protein sequence ID" value="VHO06195.1"/>
    <property type="molecule type" value="Genomic_DNA"/>
</dbReference>
<feature type="chain" id="PRO_5019815424" description="TonB-dependent receptor" evidence="1">
    <location>
        <begin position="26"/>
        <end position="93"/>
    </location>
</feature>
<proteinExistence type="predicted"/>
<evidence type="ECO:0000313" key="2">
    <source>
        <dbReference type="EMBL" id="VHO06195.1"/>
    </source>
</evidence>
<protein>
    <recommendedName>
        <fullName evidence="3">TonB-dependent receptor</fullName>
    </recommendedName>
</protein>
<name>A0A486XUP8_9GAMM</name>
<sequence length="93" mass="10054">MNKRIPWLYLTAVTLSSAVLPGASAEEAVEHISVTASRSERDINEIASYVSFIDSDTMQQQLMTDIRDLVRYEPGVSVEGGAALVCPVLISAV</sequence>
<organism evidence="2">
    <name type="scientific">Rheinheimera sp. BAL341</name>
    <dbReference type="NCBI Taxonomy" id="1708203"/>
    <lineage>
        <taxon>Bacteria</taxon>
        <taxon>Pseudomonadati</taxon>
        <taxon>Pseudomonadota</taxon>
        <taxon>Gammaproteobacteria</taxon>
        <taxon>Chromatiales</taxon>
        <taxon>Chromatiaceae</taxon>
        <taxon>Rheinheimera</taxon>
    </lineage>
</organism>
<evidence type="ECO:0000256" key="1">
    <source>
        <dbReference type="SAM" id="SignalP"/>
    </source>
</evidence>
<keyword evidence="1" id="KW-0732">Signal</keyword>
<dbReference type="InterPro" id="IPR037066">
    <property type="entry name" value="Plug_dom_sf"/>
</dbReference>